<dbReference type="GO" id="GO:0016020">
    <property type="term" value="C:membrane"/>
    <property type="evidence" value="ECO:0007669"/>
    <property type="project" value="InterPro"/>
</dbReference>
<dbReference type="EMBL" id="JAAFZH010000004">
    <property type="protein sequence ID" value="NDU95347.1"/>
    <property type="molecule type" value="Genomic_DNA"/>
</dbReference>
<keyword evidence="5" id="KW-1185">Reference proteome</keyword>
<keyword evidence="2" id="KW-0813">Transport</keyword>
<dbReference type="InterPro" id="IPR006143">
    <property type="entry name" value="RND_pump_MFP"/>
</dbReference>
<dbReference type="PROSITE" id="PS51257">
    <property type="entry name" value="PROKAR_LIPOPROTEIN"/>
    <property type="match status" value="1"/>
</dbReference>
<evidence type="ECO:0000256" key="2">
    <source>
        <dbReference type="ARBA" id="ARBA00022448"/>
    </source>
</evidence>
<sequence>MKRYIIIGLSLLILGACQSHTSDSADATPKEDIKVATNEVAFSPSQLQSVGIETGTPKRSAVSGMLTLQGTIAIPPQNTVSVSFPLGGYLKSSKMLPGMGVRKGQVLAELEDMQFIQLQQDYLTAKAQFVLAESEFSRQRDLNASKASSDKVFQQARADMETQRILMSALAQKLSVIGINPATLKPENISKSVSILSPINGYVTKVNVNVGKYTAPTDMLFELIDPDDIHLILNVFEKDLNELSVGQQVMAYTNADSRKKYPAEIILINKNLNQDRMAEVQCHFKQYSPVLAIGTFMNGDVAIKNKIALTVPEDAVVRWGNKSYVFIDRGNGVFKMVDITPGVTNQGYQQLTGAGITEQTKLVVKNAYALLMKIKNTEGE</sequence>
<feature type="chain" id="PRO_5026773865" evidence="3">
    <location>
        <begin position="22"/>
        <end position="380"/>
    </location>
</feature>
<dbReference type="RefSeq" id="WP_163947190.1">
    <property type="nucleotide sequence ID" value="NZ_JAAFZH010000004.1"/>
</dbReference>
<dbReference type="GO" id="GO:0060003">
    <property type="term" value="P:copper ion export"/>
    <property type="evidence" value="ECO:0007669"/>
    <property type="project" value="TreeGrafter"/>
</dbReference>
<reference evidence="4 5" key="1">
    <citation type="submission" date="2020-02" db="EMBL/GenBank/DDBJ databases">
        <title>Draft genome sequence of two Spirosoma agri KCTC 52727 and Spirosoma terrae KCTC 52035.</title>
        <authorList>
            <person name="Rojas J."/>
            <person name="Ambika Manirajan B."/>
            <person name="Suarez C."/>
            <person name="Ratering S."/>
            <person name="Schnell S."/>
        </authorList>
    </citation>
    <scope>NUCLEOTIDE SEQUENCE [LARGE SCALE GENOMIC DNA]</scope>
    <source>
        <strain evidence="4 5">KCTC 52035</strain>
    </source>
</reference>
<dbReference type="Gene3D" id="2.40.420.20">
    <property type="match status" value="1"/>
</dbReference>
<dbReference type="NCBIfam" id="TIGR01730">
    <property type="entry name" value="RND_mfp"/>
    <property type="match status" value="1"/>
</dbReference>
<dbReference type="PANTHER" id="PTHR30097">
    <property type="entry name" value="CATION EFFLUX SYSTEM PROTEIN CUSB"/>
    <property type="match status" value="1"/>
</dbReference>
<evidence type="ECO:0000256" key="3">
    <source>
        <dbReference type="SAM" id="SignalP"/>
    </source>
</evidence>
<evidence type="ECO:0000313" key="5">
    <source>
        <dbReference type="Proteomes" id="UP000474175"/>
    </source>
</evidence>
<gene>
    <name evidence="4" type="ORF">GK108_10730</name>
</gene>
<comment type="caution">
    <text evidence="4">The sequence shown here is derived from an EMBL/GenBank/DDBJ whole genome shotgun (WGS) entry which is preliminary data.</text>
</comment>
<dbReference type="Gene3D" id="2.40.50.100">
    <property type="match status" value="1"/>
</dbReference>
<dbReference type="GO" id="GO:0022857">
    <property type="term" value="F:transmembrane transporter activity"/>
    <property type="evidence" value="ECO:0007669"/>
    <property type="project" value="InterPro"/>
</dbReference>
<evidence type="ECO:0000256" key="1">
    <source>
        <dbReference type="ARBA" id="ARBA00009477"/>
    </source>
</evidence>
<feature type="signal peptide" evidence="3">
    <location>
        <begin position="1"/>
        <end position="21"/>
    </location>
</feature>
<dbReference type="Proteomes" id="UP000474175">
    <property type="component" value="Unassembled WGS sequence"/>
</dbReference>
<dbReference type="Gene3D" id="1.10.287.470">
    <property type="entry name" value="Helix hairpin bin"/>
    <property type="match status" value="1"/>
</dbReference>
<dbReference type="SUPFAM" id="SSF111369">
    <property type="entry name" value="HlyD-like secretion proteins"/>
    <property type="match status" value="1"/>
</dbReference>
<name>A0A6L9L779_9BACT</name>
<protein>
    <submittedName>
        <fullName evidence="4">Efflux RND transporter periplasmic adaptor subunit</fullName>
    </submittedName>
</protein>
<dbReference type="InterPro" id="IPR051909">
    <property type="entry name" value="MFP_Cation_Efflux"/>
</dbReference>
<dbReference type="AlphaFoldDB" id="A0A6L9L779"/>
<organism evidence="4 5">
    <name type="scientific">Spirosoma terrae</name>
    <dbReference type="NCBI Taxonomy" id="1968276"/>
    <lineage>
        <taxon>Bacteria</taxon>
        <taxon>Pseudomonadati</taxon>
        <taxon>Bacteroidota</taxon>
        <taxon>Cytophagia</taxon>
        <taxon>Cytophagales</taxon>
        <taxon>Cytophagaceae</taxon>
        <taxon>Spirosoma</taxon>
    </lineage>
</organism>
<accession>A0A6L9L779</accession>
<comment type="similarity">
    <text evidence="1">Belongs to the membrane fusion protein (MFP) (TC 8.A.1) family.</text>
</comment>
<evidence type="ECO:0000313" key="4">
    <source>
        <dbReference type="EMBL" id="NDU95347.1"/>
    </source>
</evidence>
<proteinExistence type="inferred from homology"/>
<dbReference type="GO" id="GO:0030313">
    <property type="term" value="C:cell envelope"/>
    <property type="evidence" value="ECO:0007669"/>
    <property type="project" value="TreeGrafter"/>
</dbReference>
<keyword evidence="3" id="KW-0732">Signal</keyword>
<dbReference type="PANTHER" id="PTHR30097:SF4">
    <property type="entry name" value="SLR6042 PROTEIN"/>
    <property type="match status" value="1"/>
</dbReference>
<dbReference type="GO" id="GO:0015679">
    <property type="term" value="P:plasma membrane copper ion transport"/>
    <property type="evidence" value="ECO:0007669"/>
    <property type="project" value="TreeGrafter"/>
</dbReference>